<dbReference type="InterPro" id="IPR018674">
    <property type="entry name" value="DUF2142_membrane"/>
</dbReference>
<proteinExistence type="predicted"/>
<feature type="transmembrane region" description="Helical" evidence="1">
    <location>
        <begin position="320"/>
        <end position="339"/>
    </location>
</feature>
<reference evidence="4" key="2">
    <citation type="submission" date="2016-01" db="EMBL/GenBank/DDBJ databases">
        <title>First complete genome sequence of a species in the genus Microterricola, an extremophilic cold active enzyme producing strain ERGS5:02 isolated from Sikkim Himalaya.</title>
        <authorList>
            <person name="Kumar R."/>
            <person name="Singh D."/>
            <person name="Swarnkar M.K."/>
        </authorList>
    </citation>
    <scope>NUCLEOTIDE SEQUENCE [LARGE SCALE GENOMIC DNA]</scope>
    <source>
        <strain evidence="4">ERGS5:02</strain>
    </source>
</reference>
<feature type="transmembrane region" description="Helical" evidence="1">
    <location>
        <begin position="226"/>
        <end position="242"/>
    </location>
</feature>
<feature type="transmembrane region" description="Helical" evidence="1">
    <location>
        <begin position="157"/>
        <end position="174"/>
    </location>
</feature>
<feature type="transmembrane region" description="Helical" evidence="1">
    <location>
        <begin position="129"/>
        <end position="150"/>
    </location>
</feature>
<evidence type="ECO:0000313" key="4">
    <source>
        <dbReference type="Proteomes" id="UP000058305"/>
    </source>
</evidence>
<dbReference type="EMBL" id="CP014145">
    <property type="protein sequence ID" value="AMB57834.1"/>
    <property type="molecule type" value="Genomic_DNA"/>
</dbReference>
<feature type="chain" id="PRO_5039343160" description="Membrane protein DUF2142" evidence="2">
    <location>
        <begin position="24"/>
        <end position="502"/>
    </location>
</feature>
<dbReference type="Pfam" id="PF09913">
    <property type="entry name" value="DUF2142"/>
    <property type="match status" value="1"/>
</dbReference>
<evidence type="ECO:0000256" key="2">
    <source>
        <dbReference type="SAM" id="SignalP"/>
    </source>
</evidence>
<reference evidence="3 4" key="1">
    <citation type="journal article" date="2016" name="J. Biotechnol.">
        <title>First complete genome sequence of a species in the genus Microterricola, an extremophilic cold active enzyme producing bacterial strain ERGS5:02 isolated from Sikkim Himalaya.</title>
        <authorList>
            <person name="Himanshu"/>
            <person name="Swarnkar M.K."/>
            <person name="Singh D."/>
            <person name="Kumar R."/>
        </authorList>
    </citation>
    <scope>NUCLEOTIDE SEQUENCE [LARGE SCALE GENOMIC DNA]</scope>
    <source>
        <strain evidence="3 4">ERGS5:02</strain>
    </source>
</reference>
<feature type="signal peptide" evidence="2">
    <location>
        <begin position="1"/>
        <end position="23"/>
    </location>
</feature>
<keyword evidence="1" id="KW-1133">Transmembrane helix</keyword>
<feature type="transmembrane region" description="Helical" evidence="1">
    <location>
        <begin position="205"/>
        <end position="220"/>
    </location>
</feature>
<evidence type="ECO:0000256" key="1">
    <source>
        <dbReference type="SAM" id="Phobius"/>
    </source>
</evidence>
<name>A0A0Y0MLA3_9MICO</name>
<evidence type="ECO:0008006" key="5">
    <source>
        <dbReference type="Google" id="ProtNLM"/>
    </source>
</evidence>
<gene>
    <name evidence="3" type="ORF">AWU67_01965</name>
</gene>
<feature type="transmembrane region" description="Helical" evidence="1">
    <location>
        <begin position="351"/>
        <end position="369"/>
    </location>
</feature>
<feature type="transmembrane region" description="Helical" evidence="1">
    <location>
        <begin position="450"/>
        <end position="478"/>
    </location>
</feature>
<feature type="transmembrane region" description="Helical" evidence="1">
    <location>
        <begin position="411"/>
        <end position="430"/>
    </location>
</feature>
<feature type="transmembrane region" description="Helical" evidence="1">
    <location>
        <begin position="180"/>
        <end position="198"/>
    </location>
</feature>
<accession>A0A0Y0MLA3</accession>
<dbReference type="AlphaFoldDB" id="A0A0Y0MLA3"/>
<organism evidence="3 4">
    <name type="scientific">Microterricola viridarii</name>
    <dbReference type="NCBI Taxonomy" id="412690"/>
    <lineage>
        <taxon>Bacteria</taxon>
        <taxon>Bacillati</taxon>
        <taxon>Actinomycetota</taxon>
        <taxon>Actinomycetes</taxon>
        <taxon>Micrococcales</taxon>
        <taxon>Microbacteriaceae</taxon>
        <taxon>Microterricola</taxon>
    </lineage>
</organism>
<feature type="transmembrane region" description="Helical" evidence="1">
    <location>
        <begin position="381"/>
        <end position="399"/>
    </location>
</feature>
<evidence type="ECO:0000313" key="3">
    <source>
        <dbReference type="EMBL" id="AMB57834.1"/>
    </source>
</evidence>
<keyword evidence="4" id="KW-1185">Reference proteome</keyword>
<keyword evidence="1" id="KW-0812">Transmembrane</keyword>
<keyword evidence="1" id="KW-0472">Membrane</keyword>
<dbReference type="Proteomes" id="UP000058305">
    <property type="component" value="Chromosome"/>
</dbReference>
<keyword evidence="2" id="KW-0732">Signal</keyword>
<dbReference type="KEGG" id="mvd:AWU67_01965"/>
<sequence length="502" mass="52950">MWRGGLALVAIPLLLLVALGAWAVASPAGSSPDDDFHMTSIWCGAGERPGFCESVPGVPNERAVPALVLEAADCFKANPNISAACQASDPAHPDALVQTARGNFVGAYPTVFYSVMAPFVGADVTASVVTMRVVNVVLFLAIGTALYLLLPARRRPTLMLAWLIGLVPLGIFLITSTNPSGWAVISAGTVWLATLGFFESTRWRAAGLAVLAGIGVVMGAGARADAAIYAGIAIVLATLLAFDGRSRTFWLKTIVSVGLGLLAVALFLSSRQGSIASTGFSGHSSPASVPTIDLIVGNLQEVPELWAGAFGFWGLGWLDTIMPAAVWVTAGAAFAAVAFMGLRSMDWRKGIALLAVFGALVFFPTWILVQSKTFVGFEVQPRYILPLIVMLGGVAIVQRGMPALRFTITQFAVLGAGLVLANALALHANMRRYISGQSTLDWNLNHFVQWWWPVGPGPMVVWALGSAAFAGAVALVLLELHRRQNDTADTQRAGAEGLLSVR</sequence>
<feature type="transmembrane region" description="Helical" evidence="1">
    <location>
        <begin position="249"/>
        <end position="268"/>
    </location>
</feature>
<protein>
    <recommendedName>
        <fullName evidence="5">Membrane protein DUF2142</fullName>
    </recommendedName>
</protein>